<keyword evidence="3" id="KW-1185">Reference proteome</keyword>
<feature type="compositionally biased region" description="Polar residues" evidence="1">
    <location>
        <begin position="169"/>
        <end position="199"/>
    </location>
</feature>
<sequence length="219" mass="24411">MPELWTTEETIVLVYFKSRGVLARAIKHLIPLKGGTLREDPQLLAQRLQRVHAKERKAGHPAMYHKPTKTWDLRVTDQWLVDHIVLCAKSMAKEKLEDETKAPLYYDELKALTYFGPQEKVIVGDVGFERIRRNYLPCADNLPQIQGLGPIMAVLAWIVEPPASPATEAETSQGSPTSPSNNDSHSMPQNDSNGKSLSASVGEEKVGLSEQQLQLAKTM</sequence>
<name>A0A8H3FMY4_9LECA</name>
<evidence type="ECO:0000256" key="1">
    <source>
        <dbReference type="SAM" id="MobiDB-lite"/>
    </source>
</evidence>
<comment type="caution">
    <text evidence="2">The sequence shown here is derived from an EMBL/GenBank/DDBJ whole genome shotgun (WGS) entry which is preliminary data.</text>
</comment>
<feature type="compositionally biased region" description="Polar residues" evidence="1">
    <location>
        <begin position="209"/>
        <end position="219"/>
    </location>
</feature>
<gene>
    <name evidence="2" type="ORF">ALECFALPRED_004185</name>
</gene>
<feature type="region of interest" description="Disordered" evidence="1">
    <location>
        <begin position="165"/>
        <end position="219"/>
    </location>
</feature>
<reference evidence="2" key="1">
    <citation type="submission" date="2021-03" db="EMBL/GenBank/DDBJ databases">
        <authorList>
            <person name="Tagirdzhanova G."/>
        </authorList>
    </citation>
    <scope>NUCLEOTIDE SEQUENCE</scope>
</reference>
<dbReference type="AlphaFoldDB" id="A0A8H3FMY4"/>
<organism evidence="2 3">
    <name type="scientific">Alectoria fallacina</name>
    <dbReference type="NCBI Taxonomy" id="1903189"/>
    <lineage>
        <taxon>Eukaryota</taxon>
        <taxon>Fungi</taxon>
        <taxon>Dikarya</taxon>
        <taxon>Ascomycota</taxon>
        <taxon>Pezizomycotina</taxon>
        <taxon>Lecanoromycetes</taxon>
        <taxon>OSLEUM clade</taxon>
        <taxon>Lecanoromycetidae</taxon>
        <taxon>Lecanorales</taxon>
        <taxon>Lecanorineae</taxon>
        <taxon>Parmeliaceae</taxon>
        <taxon>Alectoria</taxon>
    </lineage>
</organism>
<evidence type="ECO:0000313" key="2">
    <source>
        <dbReference type="EMBL" id="CAF9928976.1"/>
    </source>
</evidence>
<dbReference type="Proteomes" id="UP000664203">
    <property type="component" value="Unassembled WGS sequence"/>
</dbReference>
<accession>A0A8H3FMY4</accession>
<proteinExistence type="predicted"/>
<protein>
    <submittedName>
        <fullName evidence="2">Uncharacterized protein</fullName>
    </submittedName>
</protein>
<evidence type="ECO:0000313" key="3">
    <source>
        <dbReference type="Proteomes" id="UP000664203"/>
    </source>
</evidence>
<dbReference type="EMBL" id="CAJPDR010000259">
    <property type="protein sequence ID" value="CAF9928976.1"/>
    <property type="molecule type" value="Genomic_DNA"/>
</dbReference>